<evidence type="ECO:0000256" key="3">
    <source>
        <dbReference type="ARBA" id="ARBA00022448"/>
    </source>
</evidence>
<dbReference type="PANTHER" id="PTHR30472:SF37">
    <property type="entry name" value="FE(3+) DICITRATE TRANSPORT SYSTEM PERMEASE PROTEIN FECD-RELATED"/>
    <property type="match status" value="1"/>
</dbReference>
<evidence type="ECO:0000256" key="5">
    <source>
        <dbReference type="ARBA" id="ARBA00022692"/>
    </source>
</evidence>
<evidence type="ECO:0000256" key="8">
    <source>
        <dbReference type="SAM" id="Phobius"/>
    </source>
</evidence>
<feature type="transmembrane region" description="Helical" evidence="8">
    <location>
        <begin position="603"/>
        <end position="624"/>
    </location>
</feature>
<accession>A0A916SLQ1</accession>
<evidence type="ECO:0000256" key="4">
    <source>
        <dbReference type="ARBA" id="ARBA00022475"/>
    </source>
</evidence>
<feature type="transmembrane region" description="Helical" evidence="8">
    <location>
        <begin position="118"/>
        <end position="136"/>
    </location>
</feature>
<name>A0A916SLQ1_9HYPH</name>
<dbReference type="AlphaFoldDB" id="A0A916SLQ1"/>
<feature type="transmembrane region" description="Helical" evidence="8">
    <location>
        <begin position="186"/>
        <end position="208"/>
    </location>
</feature>
<comment type="subcellular location">
    <subcellularLocation>
        <location evidence="1">Cell membrane</location>
        <topology evidence="1">Multi-pass membrane protein</topology>
    </subcellularLocation>
</comment>
<dbReference type="Gene3D" id="1.10.3470.10">
    <property type="entry name" value="ABC transporter involved in vitamin B12 uptake, BtuC"/>
    <property type="match status" value="2"/>
</dbReference>
<feature type="transmembrane region" description="Helical" evidence="8">
    <location>
        <begin position="566"/>
        <end position="591"/>
    </location>
</feature>
<comment type="similarity">
    <text evidence="2">Belongs to the binding-protein-dependent transport system permease family. FecCD subfamily.</text>
</comment>
<dbReference type="GO" id="GO:0022857">
    <property type="term" value="F:transmembrane transporter activity"/>
    <property type="evidence" value="ECO:0007669"/>
    <property type="project" value="InterPro"/>
</dbReference>
<feature type="transmembrane region" description="Helical" evidence="8">
    <location>
        <begin position="388"/>
        <end position="408"/>
    </location>
</feature>
<comment type="caution">
    <text evidence="9">The sequence shown here is derived from an EMBL/GenBank/DDBJ whole genome shotgun (WGS) entry which is preliminary data.</text>
</comment>
<keyword evidence="6 8" id="KW-1133">Transmembrane helix</keyword>
<reference evidence="9" key="2">
    <citation type="submission" date="2020-09" db="EMBL/GenBank/DDBJ databases">
        <authorList>
            <person name="Sun Q."/>
            <person name="Zhou Y."/>
        </authorList>
    </citation>
    <scope>NUCLEOTIDE SEQUENCE</scope>
    <source>
        <strain evidence="9">CGMCC 1.15082</strain>
    </source>
</reference>
<feature type="transmembrane region" description="Helical" evidence="8">
    <location>
        <begin position="446"/>
        <end position="465"/>
    </location>
</feature>
<feature type="transmembrane region" description="Helical" evidence="8">
    <location>
        <begin position="60"/>
        <end position="81"/>
    </location>
</feature>
<evidence type="ECO:0000313" key="10">
    <source>
        <dbReference type="Proteomes" id="UP000646478"/>
    </source>
</evidence>
<keyword evidence="3" id="KW-0813">Transport</keyword>
<keyword evidence="10" id="KW-1185">Reference proteome</keyword>
<dbReference type="Proteomes" id="UP000646478">
    <property type="component" value="Unassembled WGS sequence"/>
</dbReference>
<feature type="transmembrane region" description="Helical" evidence="8">
    <location>
        <begin position="304"/>
        <end position="323"/>
    </location>
</feature>
<feature type="transmembrane region" description="Helical" evidence="8">
    <location>
        <begin position="420"/>
        <end position="440"/>
    </location>
</feature>
<keyword evidence="7 8" id="KW-0472">Membrane</keyword>
<keyword evidence="5 8" id="KW-0812">Transmembrane</keyword>
<evidence type="ECO:0000256" key="7">
    <source>
        <dbReference type="ARBA" id="ARBA00023136"/>
    </source>
</evidence>
<sequence>MKAERGNFIAGPALLLLLLGGLAIGFTSITLPTLPRWPALIAAEGTTEHILFVYSDLPRLAVSLLAGACLALAGTIFQLVLRNPLASPTTLGTAAGAQLALTISIAIAPSALAYSRELIAVVGAATATMLVFTIAMRRHFSPVVLILAGLLISLYCGAVQYGISLFHQEQLASVFIWSAGSLLQNGWSGVIVLAPALCVIGFGMAFLVRPLTLMALGDGQAQSLGLPIVQVRLIALLAAVVLSALVVSNVGDMGFVGLVAPWLARLCGARTASAQIVWSPPIGAVLLWIADQLAQIAGGGFYEVPTGIVTAAIGAPILLLLLRRVRTQSVPSAGTFEANAPDRSWLWIASSMVALVPAIALGLSASWTGQGMQLALDPVFGAFLEWRGPRVFAAVLAGCMLSLAGAMLQRLLNNPMASPEVLGVSSGAMLGMILTVIFLPATGNQWHLAGAAGGAFLTLASMLWLGRRTGFAPERMLLAGVAVTTFCGALFTALLAAGDPRLLDMMGLLAGSTYGVGWDRVSIAAMIALPCVLGVFMSRRWLDILMLGPLTASALGMGVAKGRLALLLLSSVMVAGSTLLVGPISFVGLMAPHIARLLGFRTTLMHLAASALTGTLIMILADWIGRNAMFPYQLPVGLVSTLIGGPYIIWLLWKNR</sequence>
<keyword evidence="4" id="KW-1003">Cell membrane</keyword>
<evidence type="ECO:0000256" key="2">
    <source>
        <dbReference type="ARBA" id="ARBA00007935"/>
    </source>
</evidence>
<reference evidence="9" key="1">
    <citation type="journal article" date="2014" name="Int. J. Syst. Evol. Microbiol.">
        <title>Complete genome sequence of Corynebacterium casei LMG S-19264T (=DSM 44701T), isolated from a smear-ripened cheese.</title>
        <authorList>
            <consortium name="US DOE Joint Genome Institute (JGI-PGF)"/>
            <person name="Walter F."/>
            <person name="Albersmeier A."/>
            <person name="Kalinowski J."/>
            <person name="Ruckert C."/>
        </authorList>
    </citation>
    <scope>NUCLEOTIDE SEQUENCE</scope>
    <source>
        <strain evidence="9">CGMCC 1.15082</strain>
    </source>
</reference>
<dbReference type="NCBIfam" id="NF007866">
    <property type="entry name" value="PRK10577.1-2"/>
    <property type="match status" value="1"/>
</dbReference>
<dbReference type="GO" id="GO:0005886">
    <property type="term" value="C:plasma membrane"/>
    <property type="evidence" value="ECO:0007669"/>
    <property type="project" value="UniProtKB-SubCell"/>
</dbReference>
<dbReference type="Pfam" id="PF01032">
    <property type="entry name" value="FecCD"/>
    <property type="match status" value="2"/>
</dbReference>
<evidence type="ECO:0000256" key="6">
    <source>
        <dbReference type="ARBA" id="ARBA00022989"/>
    </source>
</evidence>
<dbReference type="SUPFAM" id="SSF81345">
    <property type="entry name" value="ABC transporter involved in vitamin B12 uptake, BtuC"/>
    <property type="match status" value="2"/>
</dbReference>
<dbReference type="RefSeq" id="WP_188825680.1">
    <property type="nucleotide sequence ID" value="NZ_BMHH01000019.1"/>
</dbReference>
<dbReference type="EMBL" id="BMHH01000019">
    <property type="protein sequence ID" value="GGB05572.1"/>
    <property type="molecule type" value="Genomic_DNA"/>
</dbReference>
<evidence type="ECO:0000313" key="9">
    <source>
        <dbReference type="EMBL" id="GGB05572.1"/>
    </source>
</evidence>
<dbReference type="CDD" id="cd06550">
    <property type="entry name" value="TM_ABC_iron-siderophores_like"/>
    <property type="match status" value="2"/>
</dbReference>
<feature type="transmembrane region" description="Helical" evidence="8">
    <location>
        <begin position="517"/>
        <end position="537"/>
    </location>
</feature>
<gene>
    <name evidence="9" type="primary">fhuB</name>
    <name evidence="9" type="ORF">GCM10011491_37080</name>
</gene>
<organism evidence="9 10">
    <name type="scientific">Brucella endophytica</name>
    <dbReference type="NCBI Taxonomy" id="1963359"/>
    <lineage>
        <taxon>Bacteria</taxon>
        <taxon>Pseudomonadati</taxon>
        <taxon>Pseudomonadota</taxon>
        <taxon>Alphaproteobacteria</taxon>
        <taxon>Hyphomicrobiales</taxon>
        <taxon>Brucellaceae</taxon>
        <taxon>Brucella/Ochrobactrum group</taxon>
        <taxon>Brucella</taxon>
    </lineage>
</organism>
<evidence type="ECO:0000256" key="1">
    <source>
        <dbReference type="ARBA" id="ARBA00004651"/>
    </source>
</evidence>
<dbReference type="GO" id="GO:0033214">
    <property type="term" value="P:siderophore-iron import into cell"/>
    <property type="evidence" value="ECO:0007669"/>
    <property type="project" value="TreeGrafter"/>
</dbReference>
<feature type="transmembrane region" description="Helical" evidence="8">
    <location>
        <begin position="344"/>
        <end position="368"/>
    </location>
</feature>
<protein>
    <submittedName>
        <fullName evidence="9">Fe3+-hydroxamate ABC transporter permease FhuB</fullName>
    </submittedName>
</protein>
<feature type="transmembrane region" description="Helical" evidence="8">
    <location>
        <begin position="477"/>
        <end position="497"/>
    </location>
</feature>
<dbReference type="PANTHER" id="PTHR30472">
    <property type="entry name" value="FERRIC ENTEROBACTIN TRANSPORT SYSTEM PERMEASE PROTEIN"/>
    <property type="match status" value="1"/>
</dbReference>
<feature type="transmembrane region" description="Helical" evidence="8">
    <location>
        <begin position="143"/>
        <end position="166"/>
    </location>
</feature>
<dbReference type="InterPro" id="IPR037294">
    <property type="entry name" value="ABC_BtuC-like"/>
</dbReference>
<proteinExistence type="inferred from homology"/>
<feature type="transmembrane region" description="Helical" evidence="8">
    <location>
        <begin position="229"/>
        <end position="248"/>
    </location>
</feature>
<feature type="transmembrane region" description="Helical" evidence="8">
    <location>
        <begin position="630"/>
        <end position="653"/>
    </location>
</feature>
<dbReference type="InterPro" id="IPR000522">
    <property type="entry name" value="ABC_transptr_permease_BtuC"/>
</dbReference>